<keyword evidence="5" id="KW-0004">4Fe-4S</keyword>
<comment type="catalytic activity">
    <reaction evidence="11">
        <text>glycyl-[protein] + reduced [flavodoxin] + S-adenosyl-L-methionine = glycin-2-yl radical-[protein] + semiquinone [flavodoxin] + 5'-deoxyadenosine + L-methionine + H(+)</text>
        <dbReference type="Rhea" id="RHEA:61976"/>
        <dbReference type="Rhea" id="RHEA-COMP:10622"/>
        <dbReference type="Rhea" id="RHEA-COMP:14480"/>
        <dbReference type="Rhea" id="RHEA-COMP:15993"/>
        <dbReference type="Rhea" id="RHEA-COMP:15994"/>
        <dbReference type="ChEBI" id="CHEBI:15378"/>
        <dbReference type="ChEBI" id="CHEBI:17319"/>
        <dbReference type="ChEBI" id="CHEBI:29947"/>
        <dbReference type="ChEBI" id="CHEBI:32722"/>
        <dbReference type="ChEBI" id="CHEBI:57618"/>
        <dbReference type="ChEBI" id="CHEBI:57844"/>
        <dbReference type="ChEBI" id="CHEBI:59789"/>
        <dbReference type="ChEBI" id="CHEBI:140311"/>
    </reaction>
</comment>
<dbReference type="SUPFAM" id="SSF102114">
    <property type="entry name" value="Radical SAM enzymes"/>
    <property type="match status" value="1"/>
</dbReference>
<dbReference type="SFLD" id="SFLDG01063">
    <property type="entry name" value="activating_enzymes__group_1"/>
    <property type="match status" value="1"/>
</dbReference>
<evidence type="ECO:0000256" key="4">
    <source>
        <dbReference type="ARBA" id="ARBA00014281"/>
    </source>
</evidence>
<gene>
    <name evidence="13" type="ORF">L7E55_16420</name>
</gene>
<dbReference type="Pfam" id="PF13353">
    <property type="entry name" value="Fer4_12"/>
    <property type="match status" value="1"/>
</dbReference>
<evidence type="ECO:0000313" key="13">
    <source>
        <dbReference type="EMBL" id="MDF9409910.1"/>
    </source>
</evidence>
<keyword evidence="9" id="KW-0408">Iron</keyword>
<dbReference type="GO" id="GO:0046872">
    <property type="term" value="F:metal ion binding"/>
    <property type="evidence" value="ECO:0007669"/>
    <property type="project" value="UniProtKB-KW"/>
</dbReference>
<protein>
    <recommendedName>
        <fullName evidence="4 12">Anaerobic ribonucleoside-triphosphate reductase-activating protein</fullName>
        <ecNumber evidence="12">1.97.1.-</ecNumber>
    </recommendedName>
</protein>
<dbReference type="EMBL" id="JAKOAV010000051">
    <property type="protein sequence ID" value="MDF9409910.1"/>
    <property type="molecule type" value="Genomic_DNA"/>
</dbReference>
<dbReference type="GO" id="GO:0004748">
    <property type="term" value="F:ribonucleoside-diphosphate reductase activity, thioredoxin disulfide as acceptor"/>
    <property type="evidence" value="ECO:0007669"/>
    <property type="project" value="TreeGrafter"/>
</dbReference>
<evidence type="ECO:0000256" key="7">
    <source>
        <dbReference type="ARBA" id="ARBA00022723"/>
    </source>
</evidence>
<keyword evidence="10" id="KW-0411">Iron-sulfur</keyword>
<dbReference type="PIRSF" id="PIRSF000368">
    <property type="entry name" value="NrdG"/>
    <property type="match status" value="1"/>
</dbReference>
<reference evidence="13" key="1">
    <citation type="submission" date="2022-02" db="EMBL/GenBank/DDBJ databases">
        <authorList>
            <person name="Leng L."/>
        </authorList>
    </citation>
    <scope>NUCLEOTIDE SEQUENCE</scope>
    <source>
        <strain evidence="13">JI</strain>
    </source>
</reference>
<accession>A0A9X4JUV3</accession>
<evidence type="ECO:0000256" key="8">
    <source>
        <dbReference type="ARBA" id="ARBA00023002"/>
    </source>
</evidence>
<dbReference type="InterPro" id="IPR058240">
    <property type="entry name" value="rSAM_sf"/>
</dbReference>
<evidence type="ECO:0000256" key="3">
    <source>
        <dbReference type="ARBA" id="ARBA00009777"/>
    </source>
</evidence>
<dbReference type="AlphaFoldDB" id="A0A9X4JUV3"/>
<dbReference type="PROSITE" id="PS01087">
    <property type="entry name" value="RADICAL_ACTIVATING"/>
    <property type="match status" value="1"/>
</dbReference>
<dbReference type="InterPro" id="IPR013785">
    <property type="entry name" value="Aldolase_TIM"/>
</dbReference>
<dbReference type="PANTHER" id="PTHR30352">
    <property type="entry name" value="PYRUVATE FORMATE-LYASE-ACTIVATING ENZYME"/>
    <property type="match status" value="1"/>
</dbReference>
<evidence type="ECO:0000256" key="2">
    <source>
        <dbReference type="ARBA" id="ARBA00003852"/>
    </source>
</evidence>
<evidence type="ECO:0000256" key="6">
    <source>
        <dbReference type="ARBA" id="ARBA00022691"/>
    </source>
</evidence>
<keyword evidence="8 12" id="KW-0560">Oxidoreductase</keyword>
<dbReference type="InterPro" id="IPR012837">
    <property type="entry name" value="NrdG"/>
</dbReference>
<evidence type="ECO:0000256" key="1">
    <source>
        <dbReference type="ARBA" id="ARBA00001966"/>
    </source>
</evidence>
<evidence type="ECO:0000256" key="10">
    <source>
        <dbReference type="ARBA" id="ARBA00023014"/>
    </source>
</evidence>
<dbReference type="Proteomes" id="UP001154312">
    <property type="component" value="Unassembled WGS sequence"/>
</dbReference>
<sequence>MELRISGTVRESVVDGPGLRFVIFVQGCEQGCPGCHNPDTWDPAGGTLVKTEDLLEQIKATKLIKGVTFSGGEPFLQALPLSWIGREVKMLGLDVITYTGYTWEKLLALADLHQSVKELLLASDYIVDGPFIMAEKDLELPFRGSRNQRVIDVMNSLKEGKVIECKFSFD</sequence>
<comment type="similarity">
    <text evidence="3 12">Belongs to the organic radical-activating enzymes family.</text>
</comment>
<dbReference type="PANTHER" id="PTHR30352:SF2">
    <property type="entry name" value="ANAEROBIC RIBONUCLEOSIDE-TRIPHOSPHATE REDUCTASE-ACTIVATING PROTEIN"/>
    <property type="match status" value="1"/>
</dbReference>
<proteinExistence type="inferred from homology"/>
<evidence type="ECO:0000256" key="5">
    <source>
        <dbReference type="ARBA" id="ARBA00022485"/>
    </source>
</evidence>
<comment type="function">
    <text evidence="2 12">Activation of anaerobic ribonucleoside-triphosphate reductase under anaerobic conditions by generation of an organic free radical, using S-adenosylmethionine and reduced flavodoxin as cosubstrates to produce 5'-deoxy-adenosine.</text>
</comment>
<keyword evidence="7" id="KW-0479">Metal-binding</keyword>
<comment type="cofactor">
    <cofactor evidence="1">
        <name>[4Fe-4S] cluster</name>
        <dbReference type="ChEBI" id="CHEBI:49883"/>
    </cofactor>
</comment>
<evidence type="ECO:0000256" key="11">
    <source>
        <dbReference type="ARBA" id="ARBA00047365"/>
    </source>
</evidence>
<evidence type="ECO:0000313" key="14">
    <source>
        <dbReference type="Proteomes" id="UP001154312"/>
    </source>
</evidence>
<dbReference type="GO" id="GO:0051539">
    <property type="term" value="F:4 iron, 4 sulfur cluster binding"/>
    <property type="evidence" value="ECO:0007669"/>
    <property type="project" value="UniProtKB-KW"/>
</dbReference>
<evidence type="ECO:0000256" key="9">
    <source>
        <dbReference type="ARBA" id="ARBA00023004"/>
    </source>
</evidence>
<name>A0A9X4JUV3_9FIRM</name>
<dbReference type="GO" id="GO:0043365">
    <property type="term" value="F:[formate-C-acetyltransferase]-activating enzyme activity"/>
    <property type="evidence" value="ECO:0007669"/>
    <property type="project" value="InterPro"/>
</dbReference>
<dbReference type="InterPro" id="IPR034457">
    <property type="entry name" value="Organic_radical-activating"/>
</dbReference>
<dbReference type="SFLD" id="SFLDS00029">
    <property type="entry name" value="Radical_SAM"/>
    <property type="match status" value="1"/>
</dbReference>
<keyword evidence="6" id="KW-0949">S-adenosyl-L-methionine</keyword>
<comment type="caution">
    <text evidence="13">The sequence shown here is derived from an EMBL/GenBank/DDBJ whole genome shotgun (WGS) entry which is preliminary data.</text>
</comment>
<dbReference type="SFLD" id="SFLDG01066">
    <property type="entry name" value="organic_radical-activating_enz"/>
    <property type="match status" value="1"/>
</dbReference>
<organism evidence="13 14">
    <name type="scientific">Pelotomaculum isophthalicicum JI</name>
    <dbReference type="NCBI Taxonomy" id="947010"/>
    <lineage>
        <taxon>Bacteria</taxon>
        <taxon>Bacillati</taxon>
        <taxon>Bacillota</taxon>
        <taxon>Clostridia</taxon>
        <taxon>Eubacteriales</taxon>
        <taxon>Desulfotomaculaceae</taxon>
        <taxon>Pelotomaculum</taxon>
    </lineage>
</organism>
<dbReference type="InterPro" id="IPR001989">
    <property type="entry name" value="Radical_activat_CS"/>
</dbReference>
<dbReference type="SFLD" id="SFLDF00299">
    <property type="entry name" value="anaerobic_ribonucleoside-triph"/>
    <property type="match status" value="1"/>
</dbReference>
<keyword evidence="14" id="KW-1185">Reference proteome</keyword>
<evidence type="ECO:0000256" key="12">
    <source>
        <dbReference type="PIRNR" id="PIRNR000368"/>
    </source>
</evidence>
<dbReference type="EC" id="1.97.1.-" evidence="12"/>
<dbReference type="RefSeq" id="WP_277445447.1">
    <property type="nucleotide sequence ID" value="NZ_JAKOAV010000051.1"/>
</dbReference>
<dbReference type="InterPro" id="IPR007197">
    <property type="entry name" value="rSAM"/>
</dbReference>
<dbReference type="Gene3D" id="3.20.20.70">
    <property type="entry name" value="Aldolase class I"/>
    <property type="match status" value="1"/>
</dbReference>